<dbReference type="EMBL" id="DS178268">
    <property type="protein sequence ID" value="EFP77666.1"/>
    <property type="molecule type" value="Genomic_DNA"/>
</dbReference>
<dbReference type="InterPro" id="IPR013762">
    <property type="entry name" value="Integrase-like_cat_sf"/>
</dbReference>
<dbReference type="PANTHER" id="PTHR34605">
    <property type="entry name" value="PHAGE_INTEGRASE DOMAIN-CONTAINING PROTEIN"/>
    <property type="match status" value="1"/>
</dbReference>
<dbReference type="GO" id="GO:0006310">
    <property type="term" value="P:DNA recombination"/>
    <property type="evidence" value="ECO:0007669"/>
    <property type="project" value="UniProtKB-KW"/>
</dbReference>
<dbReference type="OrthoDB" id="5149081at2759"/>
<evidence type="ECO:0000313" key="3">
    <source>
        <dbReference type="EMBL" id="EFP77666.1"/>
    </source>
</evidence>
<dbReference type="InterPro" id="IPR011010">
    <property type="entry name" value="DNA_brk_join_enz"/>
</dbReference>
<dbReference type="HOGENOM" id="CLU_003292_5_0_1"/>
<dbReference type="InParanoid" id="E3K041"/>
<dbReference type="GO" id="GO:0015074">
    <property type="term" value="P:DNA integration"/>
    <property type="evidence" value="ECO:0007669"/>
    <property type="project" value="InterPro"/>
</dbReference>
<keyword evidence="4" id="KW-1185">Reference proteome</keyword>
<evidence type="ECO:0000256" key="2">
    <source>
        <dbReference type="ARBA" id="ARBA00023172"/>
    </source>
</evidence>
<dbReference type="InterPro" id="IPR052925">
    <property type="entry name" value="Phage_Integrase-like_Recomb"/>
</dbReference>
<evidence type="ECO:0008006" key="5">
    <source>
        <dbReference type="Google" id="ProtNLM"/>
    </source>
</evidence>
<sequence>MKDFTLTGFSLKEPLAFDKHVLNGWRGSTLRSYNSAVRKFLKFARLKITRRFELPATEDEIYGFCYWAGRTAGDSNPDKISGVTLTKYLHGLKAWHVYHGSTYPSLSEKKVALMLKASAKADALAVRAKTKRPVMIEHLLLLHDHLSKGDDLGRVLLDMALVAFWGMARLGELTYDVPHGRLEKDKGVRIRNVRIASDEQSALIKIHFAKTANGGEVQRLLLTATNNKLCPVKALVRRLSSGSPDDSLFGLDTAAGRKNLTKSYCTRRLQSAWRGIGLTNLSGHSFRVGGGVLTQRFRSGYIYYL</sequence>
<keyword evidence="2" id="KW-0233">DNA recombination</keyword>
<reference key="1">
    <citation type="submission" date="2007-01" db="EMBL/GenBank/DDBJ databases">
        <title>The Genome Sequence of Puccinia graminis f. sp. tritici Strain CRL 75-36-700-3.</title>
        <authorList>
            <consortium name="The Broad Institute Genome Sequencing Platform"/>
            <person name="Birren B."/>
            <person name="Lander E."/>
            <person name="Galagan J."/>
            <person name="Nusbaum C."/>
            <person name="Devon K."/>
            <person name="Cuomo C."/>
            <person name="Jaffe D."/>
            <person name="Butler J."/>
            <person name="Alvarez P."/>
            <person name="Gnerre S."/>
            <person name="Grabherr M."/>
            <person name="Mauceli E."/>
            <person name="Brockman W."/>
            <person name="Young S."/>
            <person name="LaButti K."/>
            <person name="Sykes S."/>
            <person name="DeCaprio D."/>
            <person name="Crawford M."/>
            <person name="Koehrsen M."/>
            <person name="Engels R."/>
            <person name="Montgomery P."/>
            <person name="Pearson M."/>
            <person name="Howarth C."/>
            <person name="Larson L."/>
            <person name="White J."/>
            <person name="Zeng Q."/>
            <person name="Kodira C."/>
            <person name="Yandava C."/>
            <person name="Alvarado L."/>
            <person name="O'Leary S."/>
            <person name="Szabo L."/>
            <person name="Dean R."/>
            <person name="Schein J."/>
        </authorList>
    </citation>
    <scope>NUCLEOTIDE SEQUENCE</scope>
    <source>
        <strain>CRL 75-36-700-3</strain>
    </source>
</reference>
<dbReference type="OMA" id="ECIPRED"/>
<dbReference type="SUPFAM" id="SSF56349">
    <property type="entry name" value="DNA breaking-rejoining enzymes"/>
    <property type="match status" value="1"/>
</dbReference>
<dbReference type="Proteomes" id="UP000008783">
    <property type="component" value="Unassembled WGS sequence"/>
</dbReference>
<dbReference type="KEGG" id="pgr:PGTG_03622"/>
<gene>
    <name evidence="3" type="ORF">PGTG_03622</name>
</gene>
<evidence type="ECO:0000313" key="4">
    <source>
        <dbReference type="Proteomes" id="UP000008783"/>
    </source>
</evidence>
<accession>E3K041</accession>
<dbReference type="eggNOG" id="ENOG502SDY1">
    <property type="taxonomic scope" value="Eukaryota"/>
</dbReference>
<dbReference type="Gene3D" id="1.10.150.130">
    <property type="match status" value="1"/>
</dbReference>
<dbReference type="RefSeq" id="XP_003322085.1">
    <property type="nucleotide sequence ID" value="XM_003322037.1"/>
</dbReference>
<name>E3K041_PUCGT</name>
<dbReference type="AlphaFoldDB" id="E3K041"/>
<dbReference type="Gene3D" id="1.10.443.10">
    <property type="entry name" value="Intergrase catalytic core"/>
    <property type="match status" value="1"/>
</dbReference>
<protein>
    <recommendedName>
        <fullName evidence="5">Tyr recombinase domain-containing protein</fullName>
    </recommendedName>
</protein>
<proteinExistence type="predicted"/>
<dbReference type="InterPro" id="IPR010998">
    <property type="entry name" value="Integrase_recombinase_N"/>
</dbReference>
<reference evidence="4" key="2">
    <citation type="journal article" date="2011" name="Proc. Natl. Acad. Sci. U.S.A.">
        <title>Obligate biotrophy features unraveled by the genomic analysis of rust fungi.</title>
        <authorList>
            <person name="Duplessis S."/>
            <person name="Cuomo C.A."/>
            <person name="Lin Y.-C."/>
            <person name="Aerts A."/>
            <person name="Tisserant E."/>
            <person name="Veneault-Fourrey C."/>
            <person name="Joly D.L."/>
            <person name="Hacquard S."/>
            <person name="Amselem J."/>
            <person name="Cantarel B.L."/>
            <person name="Chiu R."/>
            <person name="Coutinho P.M."/>
            <person name="Feau N."/>
            <person name="Field M."/>
            <person name="Frey P."/>
            <person name="Gelhaye E."/>
            <person name="Goldberg J."/>
            <person name="Grabherr M.G."/>
            <person name="Kodira C.D."/>
            <person name="Kohler A."/>
            <person name="Kuees U."/>
            <person name="Lindquist E.A."/>
            <person name="Lucas S.M."/>
            <person name="Mago R."/>
            <person name="Mauceli E."/>
            <person name="Morin E."/>
            <person name="Murat C."/>
            <person name="Pangilinan J.L."/>
            <person name="Park R."/>
            <person name="Pearson M."/>
            <person name="Quesneville H."/>
            <person name="Rouhier N."/>
            <person name="Sakthikumar S."/>
            <person name="Salamov A.A."/>
            <person name="Schmutz J."/>
            <person name="Selles B."/>
            <person name="Shapiro H."/>
            <person name="Tanguay P."/>
            <person name="Tuskan G.A."/>
            <person name="Henrissat B."/>
            <person name="Van de Peer Y."/>
            <person name="Rouze P."/>
            <person name="Ellis J.G."/>
            <person name="Dodds P.N."/>
            <person name="Schein J.E."/>
            <person name="Zhong S."/>
            <person name="Hamelin R.C."/>
            <person name="Grigoriev I.V."/>
            <person name="Szabo L.J."/>
            <person name="Martin F."/>
        </authorList>
    </citation>
    <scope>NUCLEOTIDE SEQUENCE [LARGE SCALE GENOMIC DNA]</scope>
    <source>
        <strain evidence="4">CRL 75-36-700-3 / race SCCL</strain>
    </source>
</reference>
<organism evidence="3 4">
    <name type="scientific">Puccinia graminis f. sp. tritici (strain CRL 75-36-700-3 / race SCCL)</name>
    <name type="common">Black stem rust fungus</name>
    <dbReference type="NCBI Taxonomy" id="418459"/>
    <lineage>
        <taxon>Eukaryota</taxon>
        <taxon>Fungi</taxon>
        <taxon>Dikarya</taxon>
        <taxon>Basidiomycota</taxon>
        <taxon>Pucciniomycotina</taxon>
        <taxon>Pucciniomycetes</taxon>
        <taxon>Pucciniales</taxon>
        <taxon>Pucciniaceae</taxon>
        <taxon>Puccinia</taxon>
    </lineage>
</organism>
<dbReference type="VEuPathDB" id="FungiDB:PGTG_03622"/>
<dbReference type="GO" id="GO:0003677">
    <property type="term" value="F:DNA binding"/>
    <property type="evidence" value="ECO:0007669"/>
    <property type="project" value="UniProtKB-KW"/>
</dbReference>
<keyword evidence="1" id="KW-0238">DNA-binding</keyword>
<dbReference type="GeneID" id="10539038"/>
<dbReference type="PANTHER" id="PTHR34605:SF3">
    <property type="entry name" value="P CELL-TYPE AGGLUTINATION PROTEIN MAP4-LIKE-RELATED"/>
    <property type="match status" value="1"/>
</dbReference>
<evidence type="ECO:0000256" key="1">
    <source>
        <dbReference type="ARBA" id="ARBA00023125"/>
    </source>
</evidence>
<dbReference type="SUPFAM" id="SSF47823">
    <property type="entry name" value="lambda integrase-like, N-terminal domain"/>
    <property type="match status" value="1"/>
</dbReference>